<evidence type="ECO:0000256" key="1">
    <source>
        <dbReference type="SAM" id="MobiDB-lite"/>
    </source>
</evidence>
<reference evidence="2" key="1">
    <citation type="submission" date="2019-11" db="EMBL/GenBank/DDBJ databases">
        <authorList>
            <person name="Li J."/>
        </authorList>
    </citation>
    <scope>NUCLEOTIDE SEQUENCE</scope>
    <source>
        <strain evidence="2">B6B</strain>
    </source>
</reference>
<keyword evidence="3" id="KW-1185">Reference proteome</keyword>
<evidence type="ECO:0000313" key="2">
    <source>
        <dbReference type="EMBL" id="MRH41144.1"/>
    </source>
</evidence>
<dbReference type="RefSeq" id="WP_153734812.1">
    <property type="nucleotide sequence ID" value="NZ_WJNG01000001.1"/>
</dbReference>
<feature type="region of interest" description="Disordered" evidence="1">
    <location>
        <begin position="34"/>
        <end position="55"/>
    </location>
</feature>
<sequence length="382" mass="42516">MKKFFIVMLSFLVLISIIVAGNIHWNNKIAEAGKNATPENQQADTIEENEDESSSTIKEITATDNAWLYTHGNWDVVEVDGWGKVMQGTFSSTGNPAYDRRAKISTDSSFVTLKQRKTGGTVSVFVDGELVVTNELASDGLEKEIEIYTGSTGWHEIELAFSDVPEVSGIYISKDAEVRQPETNEEKLVVIGHNYVQAETNEEFHFTNLIENELGIETVNQGISGTDLNVNYPEDQENSGINRVEDDVIAEDPTGVLVVYGANALGYSDDGTMNYSAFYQDFVLFLQEIKNGLPDVPVYVSGLISTPNLNNQIVQRLNQNILAASWEIDNSTFIDLSGYWDSSNYTNYYTNDYSSLTVEGHQFLADQYTEAMETDKSTQTPE</sequence>
<dbReference type="AlphaFoldDB" id="A0A6A8D6B2"/>
<dbReference type="InterPro" id="IPR036514">
    <property type="entry name" value="SGNH_hydro_sf"/>
</dbReference>
<organism evidence="2 3">
    <name type="scientific">Aquibacillus halophilus</name>
    <dbReference type="NCBI Taxonomy" id="930132"/>
    <lineage>
        <taxon>Bacteria</taxon>
        <taxon>Bacillati</taxon>
        <taxon>Bacillota</taxon>
        <taxon>Bacilli</taxon>
        <taxon>Bacillales</taxon>
        <taxon>Bacillaceae</taxon>
        <taxon>Aquibacillus</taxon>
    </lineage>
</organism>
<dbReference type="SUPFAM" id="SSF52266">
    <property type="entry name" value="SGNH hydrolase"/>
    <property type="match status" value="1"/>
</dbReference>
<dbReference type="OrthoDB" id="102473at2"/>
<comment type="caution">
    <text evidence="2">The sequence shown here is derived from an EMBL/GenBank/DDBJ whole genome shotgun (WGS) entry which is preliminary data.</text>
</comment>
<proteinExistence type="predicted"/>
<gene>
    <name evidence="2" type="ORF">GH741_00460</name>
</gene>
<accession>A0A6A8D6B2</accession>
<protein>
    <recommendedName>
        <fullName evidence="4">SGNH hydrolase-type esterase domain-containing protein</fullName>
    </recommendedName>
</protein>
<dbReference type="Proteomes" id="UP000799092">
    <property type="component" value="Unassembled WGS sequence"/>
</dbReference>
<name>A0A6A8D6B2_9BACI</name>
<dbReference type="Gene3D" id="3.40.50.1110">
    <property type="entry name" value="SGNH hydrolase"/>
    <property type="match status" value="1"/>
</dbReference>
<evidence type="ECO:0000313" key="3">
    <source>
        <dbReference type="Proteomes" id="UP000799092"/>
    </source>
</evidence>
<evidence type="ECO:0008006" key="4">
    <source>
        <dbReference type="Google" id="ProtNLM"/>
    </source>
</evidence>
<dbReference type="EMBL" id="WJNG01000001">
    <property type="protein sequence ID" value="MRH41144.1"/>
    <property type="molecule type" value="Genomic_DNA"/>
</dbReference>